<dbReference type="SUPFAM" id="SSF54862">
    <property type="entry name" value="4Fe-4S ferredoxins"/>
    <property type="match status" value="1"/>
</dbReference>
<dbReference type="Proteomes" id="UP000234857">
    <property type="component" value="Unassembled WGS sequence"/>
</dbReference>
<dbReference type="GO" id="GO:0009055">
    <property type="term" value="F:electron transfer activity"/>
    <property type="evidence" value="ECO:0007669"/>
    <property type="project" value="UniProtKB-UniRule"/>
</dbReference>
<dbReference type="InterPro" id="IPR017896">
    <property type="entry name" value="4Fe4S_Fe-S-bd"/>
</dbReference>
<accession>A0A2N5ZI81</accession>
<reference evidence="11 12" key="1">
    <citation type="submission" date="2017-11" db="EMBL/GenBank/DDBJ databases">
        <title>Genome-resolved metagenomics identifies genetic mobility, metabolic interactions, and unexpected diversity in perchlorate-reducing communities.</title>
        <authorList>
            <person name="Barnum T.P."/>
            <person name="Figueroa I.A."/>
            <person name="Carlstrom C.I."/>
            <person name="Lucas L.N."/>
            <person name="Engelbrektson A.L."/>
            <person name="Coates J.D."/>
        </authorList>
    </citation>
    <scope>NUCLEOTIDE SEQUENCE [LARGE SCALE GENOMIC DNA]</scope>
    <source>
        <strain evidence="11">BM706</strain>
    </source>
</reference>
<dbReference type="PROSITE" id="PS00198">
    <property type="entry name" value="4FE4S_FER_1"/>
    <property type="match status" value="1"/>
</dbReference>
<name>A0A2N5ZI81_MUIH1</name>
<keyword evidence="5" id="KW-0677">Repeat</keyword>
<evidence type="ECO:0000256" key="3">
    <source>
        <dbReference type="ARBA" id="ARBA00022485"/>
    </source>
</evidence>
<dbReference type="PANTHER" id="PTHR43687:SF6">
    <property type="entry name" value="L-ASPARTATE SEMIALDEHYDE SULFURTRANSFERASE IRON-SULFUR SUBUNIT"/>
    <property type="match status" value="1"/>
</dbReference>
<comment type="function">
    <text evidence="9">Ferredoxins are iron-sulfur proteins that transfer electrons in a wide variety of metabolic reactions.</text>
</comment>
<gene>
    <name evidence="11" type="ORF">C0601_05090</name>
</gene>
<dbReference type="PROSITE" id="PS51379">
    <property type="entry name" value="4FE4S_FER_2"/>
    <property type="match status" value="2"/>
</dbReference>
<evidence type="ECO:0000256" key="8">
    <source>
        <dbReference type="ARBA" id="ARBA00023014"/>
    </source>
</evidence>
<comment type="cofactor">
    <cofactor evidence="1 9">
        <name>[4Fe-4S] cluster</name>
        <dbReference type="ChEBI" id="CHEBI:49883"/>
    </cofactor>
</comment>
<dbReference type="PANTHER" id="PTHR43687">
    <property type="entry name" value="ADENYLYLSULFATE REDUCTASE, BETA SUBUNIT"/>
    <property type="match status" value="1"/>
</dbReference>
<feature type="domain" description="4Fe-4S ferredoxin-type" evidence="10">
    <location>
        <begin position="2"/>
        <end position="31"/>
    </location>
</feature>
<dbReference type="InterPro" id="IPR017900">
    <property type="entry name" value="4Fe4S_Fe_S_CS"/>
</dbReference>
<sequence>MAKPVVDEATCVGCGACVDACPVDVFEMSGDKAKVVNPDACVECGACIDACPVDAIKLA</sequence>
<dbReference type="InterPro" id="IPR000813">
    <property type="entry name" value="7Fe_ferredoxin"/>
</dbReference>
<keyword evidence="7 9" id="KW-0408">Iron</keyword>
<evidence type="ECO:0000256" key="7">
    <source>
        <dbReference type="ARBA" id="ARBA00023004"/>
    </source>
</evidence>
<evidence type="ECO:0000256" key="5">
    <source>
        <dbReference type="ARBA" id="ARBA00022737"/>
    </source>
</evidence>
<dbReference type="AlphaFoldDB" id="A0A2N5ZI81"/>
<proteinExistence type="predicted"/>
<protein>
    <recommendedName>
        <fullName evidence="9">Ferredoxin</fullName>
    </recommendedName>
</protein>
<evidence type="ECO:0000313" key="12">
    <source>
        <dbReference type="Proteomes" id="UP000234857"/>
    </source>
</evidence>
<keyword evidence="4 9" id="KW-0479">Metal-binding</keyword>
<dbReference type="Gene3D" id="3.30.70.20">
    <property type="match status" value="2"/>
</dbReference>
<keyword evidence="6 9" id="KW-0249">Electron transport</keyword>
<keyword evidence="8 9" id="KW-0411">Iron-sulfur</keyword>
<evidence type="ECO:0000259" key="10">
    <source>
        <dbReference type="PROSITE" id="PS51379"/>
    </source>
</evidence>
<keyword evidence="3 9" id="KW-0004">4Fe-4S</keyword>
<comment type="caution">
    <text evidence="11">The sequence shown here is derived from an EMBL/GenBank/DDBJ whole genome shotgun (WGS) entry which is preliminary data.</text>
</comment>
<dbReference type="PRINTS" id="PR00354">
    <property type="entry name" value="7FE8SFRDOXIN"/>
</dbReference>
<evidence type="ECO:0000256" key="6">
    <source>
        <dbReference type="ARBA" id="ARBA00022982"/>
    </source>
</evidence>
<dbReference type="EMBL" id="PKTG01000064">
    <property type="protein sequence ID" value="PLX18397.1"/>
    <property type="molecule type" value="Genomic_DNA"/>
</dbReference>
<feature type="domain" description="4Fe-4S ferredoxin-type" evidence="10">
    <location>
        <begin position="32"/>
        <end position="59"/>
    </location>
</feature>
<dbReference type="GO" id="GO:0046872">
    <property type="term" value="F:metal ion binding"/>
    <property type="evidence" value="ECO:0007669"/>
    <property type="project" value="UniProtKB-UniRule"/>
</dbReference>
<evidence type="ECO:0000256" key="1">
    <source>
        <dbReference type="ARBA" id="ARBA00001966"/>
    </source>
</evidence>
<organism evidence="11 12">
    <name type="scientific">Muiribacterium halophilum</name>
    <dbReference type="NCBI Taxonomy" id="2053465"/>
    <lineage>
        <taxon>Bacteria</taxon>
        <taxon>Candidatus Muiribacteriota</taxon>
        <taxon>Candidatus Muiribacteriia</taxon>
        <taxon>Candidatus Muiribacteriales</taxon>
        <taxon>Candidatus Muiribacteriaceae</taxon>
        <taxon>Candidatus Muiribacterium</taxon>
    </lineage>
</organism>
<evidence type="ECO:0000256" key="2">
    <source>
        <dbReference type="ARBA" id="ARBA00022448"/>
    </source>
</evidence>
<keyword evidence="2 9" id="KW-0813">Transport</keyword>
<evidence type="ECO:0000313" key="11">
    <source>
        <dbReference type="EMBL" id="PLX18397.1"/>
    </source>
</evidence>
<dbReference type="InterPro" id="IPR050572">
    <property type="entry name" value="Fe-S_Ferredoxin"/>
</dbReference>
<dbReference type="GO" id="GO:0051539">
    <property type="term" value="F:4 iron, 4 sulfur cluster binding"/>
    <property type="evidence" value="ECO:0007669"/>
    <property type="project" value="UniProtKB-UniRule"/>
</dbReference>
<dbReference type="Pfam" id="PF13237">
    <property type="entry name" value="Fer4_10"/>
    <property type="match status" value="1"/>
</dbReference>
<evidence type="ECO:0000256" key="9">
    <source>
        <dbReference type="RuleBase" id="RU365098"/>
    </source>
</evidence>
<evidence type="ECO:0000256" key="4">
    <source>
        <dbReference type="ARBA" id="ARBA00022723"/>
    </source>
</evidence>